<feature type="transmembrane region" description="Helical" evidence="7">
    <location>
        <begin position="175"/>
        <end position="196"/>
    </location>
</feature>
<feature type="domain" description="G-protein coupled receptors family 2 profile 2" evidence="8">
    <location>
        <begin position="134"/>
        <end position="364"/>
    </location>
</feature>
<dbReference type="Gene3D" id="2.60.220.50">
    <property type="match status" value="1"/>
</dbReference>
<dbReference type="GO" id="GO:0004930">
    <property type="term" value="F:G protein-coupled receptor activity"/>
    <property type="evidence" value="ECO:0007669"/>
    <property type="project" value="InterPro"/>
</dbReference>
<protein>
    <recommendedName>
        <fullName evidence="8">G-protein coupled receptors family 2 profile 2 domain-containing protein</fullName>
    </recommendedName>
</protein>
<dbReference type="AlphaFoldDB" id="A0A8C6SLX6"/>
<evidence type="ECO:0000256" key="5">
    <source>
        <dbReference type="ARBA" id="ARBA00023136"/>
    </source>
</evidence>
<dbReference type="GO" id="GO:0016020">
    <property type="term" value="C:membrane"/>
    <property type="evidence" value="ECO:0007669"/>
    <property type="project" value="UniProtKB-SubCell"/>
</dbReference>
<accession>A0A8C6SLX6</accession>
<sequence>MFHPDCNQSQTATCHNRVFDNNVTLSGQGNMSIKTAGFLNLERYLPNKDSKFSPNSIVISTTISNTGGPFKIRIDFKLNSSRPRNTEVKCVFWSNKTHEWSEEGCKFDKGTCECNHLSAFAILMSKAPLKVPYLNEVTYAGLSVSIVSLIICLAVELILWRDVVKTDTLHLRHCAHVNISICLLVADVCFLASQLPDELSELWCKTFVVVEHFCFLAMFFWIKTAYLRYSVIVGYICPLLIVVITFLANNAGKEGQYYSKDTRWLVYSGTFKGSIFTFILPVGIIVFVNVFFMCLVIMKLLQPMKVAERVTIKEKNSAKMVIRSVILLTPVFGLTWGFGFLVMIVDLTDGPLAFAVHYIFTIMNAFQVRNDPRVFNSVSISHQSSQIIKGTIQS</sequence>
<feature type="transmembrane region" description="Helical" evidence="7">
    <location>
        <begin position="202"/>
        <end position="222"/>
    </location>
</feature>
<dbReference type="InterPro" id="IPR000203">
    <property type="entry name" value="GPS"/>
</dbReference>
<dbReference type="InterPro" id="IPR046338">
    <property type="entry name" value="GAIN_dom_sf"/>
</dbReference>
<dbReference type="InterPro" id="IPR017981">
    <property type="entry name" value="GPCR_2-like_7TM"/>
</dbReference>
<evidence type="ECO:0000256" key="2">
    <source>
        <dbReference type="ARBA" id="ARBA00007343"/>
    </source>
</evidence>
<evidence type="ECO:0000256" key="3">
    <source>
        <dbReference type="ARBA" id="ARBA00022692"/>
    </source>
</evidence>
<evidence type="ECO:0000256" key="4">
    <source>
        <dbReference type="ARBA" id="ARBA00022989"/>
    </source>
</evidence>
<reference evidence="9" key="2">
    <citation type="submission" date="2025-09" db="UniProtKB">
        <authorList>
            <consortium name="Ensembl"/>
        </authorList>
    </citation>
    <scope>IDENTIFICATION</scope>
</reference>
<reference evidence="9" key="1">
    <citation type="submission" date="2025-08" db="UniProtKB">
        <authorList>
            <consortium name="Ensembl"/>
        </authorList>
    </citation>
    <scope>IDENTIFICATION</scope>
</reference>
<evidence type="ECO:0000256" key="1">
    <source>
        <dbReference type="ARBA" id="ARBA00004141"/>
    </source>
</evidence>
<comment type="subcellular location">
    <subcellularLocation>
        <location evidence="1">Membrane</location>
        <topology evidence="1">Multi-pass membrane protein</topology>
    </subcellularLocation>
</comment>
<evidence type="ECO:0000256" key="6">
    <source>
        <dbReference type="ARBA" id="ARBA00023180"/>
    </source>
</evidence>
<keyword evidence="3 7" id="KW-0812">Transmembrane</keyword>
<dbReference type="Pfam" id="PF01825">
    <property type="entry name" value="GPS"/>
    <property type="match status" value="1"/>
</dbReference>
<evidence type="ECO:0000256" key="7">
    <source>
        <dbReference type="SAM" id="Phobius"/>
    </source>
</evidence>
<feature type="transmembrane region" description="Helical" evidence="7">
    <location>
        <begin position="229"/>
        <end position="248"/>
    </location>
</feature>
<dbReference type="Proteomes" id="UP000694523">
    <property type="component" value="Unplaced"/>
</dbReference>
<evidence type="ECO:0000313" key="9">
    <source>
        <dbReference type="Ensembl" id="ENSNMLP00000008643.1"/>
    </source>
</evidence>
<dbReference type="InterPro" id="IPR000832">
    <property type="entry name" value="GPCR_2_secretin-like"/>
</dbReference>
<dbReference type="Gene3D" id="1.20.1070.10">
    <property type="entry name" value="Rhodopsin 7-helix transmembrane proteins"/>
    <property type="match status" value="1"/>
</dbReference>
<evidence type="ECO:0000259" key="8">
    <source>
        <dbReference type="PROSITE" id="PS50261"/>
    </source>
</evidence>
<feature type="transmembrane region" description="Helical" evidence="7">
    <location>
        <begin position="275"/>
        <end position="301"/>
    </location>
</feature>
<dbReference type="PANTHER" id="PTHR45813">
    <property type="entry name" value="IG-LIKE DOMAIN-CONTAINING PROTEIN"/>
    <property type="match status" value="1"/>
</dbReference>
<dbReference type="PROSITE" id="PS50261">
    <property type="entry name" value="G_PROTEIN_RECEP_F2_4"/>
    <property type="match status" value="1"/>
</dbReference>
<name>A0A8C6SLX6_9GOBI</name>
<dbReference type="PANTHER" id="PTHR45813:SF2">
    <property type="entry name" value="ADHESION G-PROTEIN COUPLED RECEPTOR F3"/>
    <property type="match status" value="1"/>
</dbReference>
<dbReference type="PRINTS" id="PR00249">
    <property type="entry name" value="GPCRSECRETIN"/>
</dbReference>
<keyword evidence="4 7" id="KW-1133">Transmembrane helix</keyword>
<dbReference type="SMART" id="SM00303">
    <property type="entry name" value="GPS"/>
    <property type="match status" value="1"/>
</dbReference>
<dbReference type="GO" id="GO:0007189">
    <property type="term" value="P:adenylate cyclase-activating G protein-coupled receptor signaling pathway"/>
    <property type="evidence" value="ECO:0007669"/>
    <property type="project" value="TreeGrafter"/>
</dbReference>
<organism evidence="9 10">
    <name type="scientific">Neogobius melanostomus</name>
    <name type="common">round goby</name>
    <dbReference type="NCBI Taxonomy" id="47308"/>
    <lineage>
        <taxon>Eukaryota</taxon>
        <taxon>Metazoa</taxon>
        <taxon>Chordata</taxon>
        <taxon>Craniata</taxon>
        <taxon>Vertebrata</taxon>
        <taxon>Euteleostomi</taxon>
        <taxon>Actinopterygii</taxon>
        <taxon>Neopterygii</taxon>
        <taxon>Teleostei</taxon>
        <taxon>Neoteleostei</taxon>
        <taxon>Acanthomorphata</taxon>
        <taxon>Gobiaria</taxon>
        <taxon>Gobiiformes</taxon>
        <taxon>Gobioidei</taxon>
        <taxon>Gobiidae</taxon>
        <taxon>Benthophilinae</taxon>
        <taxon>Neogobiini</taxon>
        <taxon>Neogobius</taxon>
    </lineage>
</organism>
<feature type="transmembrane region" description="Helical" evidence="7">
    <location>
        <begin position="321"/>
        <end position="345"/>
    </location>
</feature>
<dbReference type="GO" id="GO:0007166">
    <property type="term" value="P:cell surface receptor signaling pathway"/>
    <property type="evidence" value="ECO:0007669"/>
    <property type="project" value="InterPro"/>
</dbReference>
<dbReference type="Ensembl" id="ENSNMLT00000009812.1">
    <property type="protein sequence ID" value="ENSNMLP00000008643.1"/>
    <property type="gene ID" value="ENSNMLG00000006092.1"/>
</dbReference>
<proteinExistence type="inferred from homology"/>
<feature type="transmembrane region" description="Helical" evidence="7">
    <location>
        <begin position="139"/>
        <end position="163"/>
    </location>
</feature>
<dbReference type="InterPro" id="IPR051587">
    <property type="entry name" value="Adhesion_GPCR"/>
</dbReference>
<keyword evidence="5 7" id="KW-0472">Membrane</keyword>
<evidence type="ECO:0000313" key="10">
    <source>
        <dbReference type="Proteomes" id="UP000694523"/>
    </source>
</evidence>
<comment type="similarity">
    <text evidence="2">Belongs to the G-protein coupled receptor 2 family. Adhesion G-protein coupled receptor (ADGR) subfamily.</text>
</comment>
<dbReference type="Pfam" id="PF00002">
    <property type="entry name" value="7tm_2"/>
    <property type="match status" value="2"/>
</dbReference>
<keyword evidence="6" id="KW-0325">Glycoprotein</keyword>
<keyword evidence="10" id="KW-1185">Reference proteome</keyword>